<evidence type="ECO:0000313" key="2">
    <source>
        <dbReference type="EMBL" id="CAH3167828.1"/>
    </source>
</evidence>
<dbReference type="Proteomes" id="UP001159405">
    <property type="component" value="Unassembled WGS sequence"/>
</dbReference>
<gene>
    <name evidence="2" type="ORF">PLOB_00008874</name>
</gene>
<proteinExistence type="predicted"/>
<feature type="region of interest" description="Disordered" evidence="1">
    <location>
        <begin position="1"/>
        <end position="51"/>
    </location>
</feature>
<dbReference type="EMBL" id="CALNXK010000142">
    <property type="protein sequence ID" value="CAH3167828.1"/>
    <property type="molecule type" value="Genomic_DNA"/>
</dbReference>
<sequence>MSLSDSSSEGSFNSEDSEADLAEVEDERHDRESQVSCESLEKDIAYADQPL</sequence>
<evidence type="ECO:0000313" key="3">
    <source>
        <dbReference type="Proteomes" id="UP001159405"/>
    </source>
</evidence>
<accession>A0ABN8QNG2</accession>
<keyword evidence="3" id="KW-1185">Reference proteome</keyword>
<comment type="caution">
    <text evidence="2">The sequence shown here is derived from an EMBL/GenBank/DDBJ whole genome shotgun (WGS) entry which is preliminary data.</text>
</comment>
<organism evidence="2 3">
    <name type="scientific">Porites lobata</name>
    <dbReference type="NCBI Taxonomy" id="104759"/>
    <lineage>
        <taxon>Eukaryota</taxon>
        <taxon>Metazoa</taxon>
        <taxon>Cnidaria</taxon>
        <taxon>Anthozoa</taxon>
        <taxon>Hexacorallia</taxon>
        <taxon>Scleractinia</taxon>
        <taxon>Fungiina</taxon>
        <taxon>Poritidae</taxon>
        <taxon>Porites</taxon>
    </lineage>
</organism>
<feature type="compositionally biased region" description="Basic and acidic residues" evidence="1">
    <location>
        <begin position="26"/>
        <end position="45"/>
    </location>
</feature>
<name>A0ABN8QNG2_9CNID</name>
<reference evidence="2 3" key="1">
    <citation type="submission" date="2022-05" db="EMBL/GenBank/DDBJ databases">
        <authorList>
            <consortium name="Genoscope - CEA"/>
            <person name="William W."/>
        </authorList>
    </citation>
    <scope>NUCLEOTIDE SEQUENCE [LARGE SCALE GENOMIC DNA]</scope>
</reference>
<feature type="compositionally biased region" description="Acidic residues" evidence="1">
    <location>
        <begin position="15"/>
        <end position="25"/>
    </location>
</feature>
<evidence type="ECO:0000256" key="1">
    <source>
        <dbReference type="SAM" id="MobiDB-lite"/>
    </source>
</evidence>
<protein>
    <submittedName>
        <fullName evidence="2">Uncharacterized protein</fullName>
    </submittedName>
</protein>
<feature type="compositionally biased region" description="Low complexity" evidence="1">
    <location>
        <begin position="1"/>
        <end position="14"/>
    </location>
</feature>